<evidence type="ECO:0000256" key="8">
    <source>
        <dbReference type="ARBA" id="ARBA00022989"/>
    </source>
</evidence>
<keyword evidence="8 12" id="KW-1133">Transmembrane helix</keyword>
<evidence type="ECO:0000256" key="7">
    <source>
        <dbReference type="ARBA" id="ARBA00022968"/>
    </source>
</evidence>
<comment type="caution">
    <text evidence="15">The sequence shown here is derived from an EMBL/GenBank/DDBJ whole genome shotgun (WGS) entry which is preliminary data.</text>
</comment>
<accession>A0A210QKI4</accession>
<dbReference type="InterPro" id="IPR027791">
    <property type="entry name" value="Galactosyl_T_C"/>
</dbReference>
<comment type="subcellular location">
    <subcellularLocation>
        <location evidence="1">Membrane</location>
        <topology evidence="1">Single-pass type II membrane protein</topology>
    </subcellularLocation>
</comment>
<feature type="region of interest" description="Disordered" evidence="11">
    <location>
        <begin position="621"/>
        <end position="671"/>
    </location>
</feature>
<comment type="similarity">
    <text evidence="3">Belongs to the glycosyltransferase 7 family.</text>
</comment>
<feature type="compositionally biased region" description="Basic residues" evidence="11">
    <location>
        <begin position="948"/>
        <end position="972"/>
    </location>
</feature>
<evidence type="ECO:0000256" key="12">
    <source>
        <dbReference type="SAM" id="Phobius"/>
    </source>
</evidence>
<protein>
    <submittedName>
        <fullName evidence="15">Beta-1,4-N-acetylgalactosaminyltransferase bre-4</fullName>
    </submittedName>
</protein>
<dbReference type="UniPathway" id="UPA00378"/>
<dbReference type="PANTHER" id="PTHR19300">
    <property type="entry name" value="BETA-1,4-GALACTOSYLTRANSFERASE"/>
    <property type="match status" value="1"/>
</dbReference>
<name>A0A210QKI4_MIZYE</name>
<dbReference type="AlphaFoldDB" id="A0A210QKI4"/>
<sequence length="972" mass="113184">MTVIIPTENRFDNFRKVITSRKLFFVIIVVQFTLFVLMIVYNASGLYIRNGRYTTESPERYFMKIRTQAVSNSNRNTTSHSTNTTSVHIEVVPYVTRKSKPNDTVPKCPLVPPYLQGNIPVDLTEYDEEYLPEKHRFVGKGGVYKPRACRSRHRVAIIIPYRNRKKHLRVFLNNLHPFLQKQQLDYRIFVIELAPDVDFNRALSMNIGFLEATKKYGYECFIFHDVDLIPENDNNMYSCPENPRHMSVAIDKYNYELQYMKIFGGVTAMTKDQFEMVNGYSNKFFGWGGEDDDLYSRIRNLGVSITRYTPDVSSYRMLRHQEDSNRNKNRHRLLEISLDRWREDGLNTIKYEVIQTVRKRLYTYILADIDQDDIAYQPWTIGRGNGSRDDFLDPEVEEIFLNKARYLLNKFSLDVDLVNKLKREFRFLNTSNVDMQNVAGIIRKLFPAKSPVPMEVPQVIESSGNNSRTELQTRAKNNGSHSYLNPLLNKTRVTVQTQMENLNSNNSVKVQQKNPNSVNSIQTQDKNNSLHFDRAQQENQNPVSSVQTREENQNLVNFVKKQENRYSLNSVQKQVENQNPVNSVQKEENQNSLNSVQKQGENQYPVNSVQKQVENQIPVNSLQKQENQNSVNSVQKQGENQNPVNSVPKQENRNSVNSVQKQGENQNSVNSVQKRGENQIPVHHGQAKHKKQNPVKIVQAQRENRNSVNSVQKQGENQNSVNSVQKRGENQIPVHHGQAKHKKQNPVKIVQAQRENQNSARYVQRQEQIQNQVNSVKTQLGNPNSEQSIQIQQKIQAPSEPVLSQQENNKRKIQTNLENEHVHLQPRNETKEQSRYVQTQNQTQAEHSRVRNIDVGQPIIGNKQFQNFQQFQKRFEVLKGNPQGWKNMLIQQEHKPPFNRPQVFQEWNDHLHPQKNQTQRQVHEPVSSLKNNTDSKHEVNINIQTSHINKRREHSYTSMKRKQSPNKSKTKS</sequence>
<evidence type="ECO:0000256" key="9">
    <source>
        <dbReference type="ARBA" id="ARBA00023136"/>
    </source>
</evidence>
<evidence type="ECO:0000256" key="2">
    <source>
        <dbReference type="ARBA" id="ARBA00004922"/>
    </source>
</evidence>
<dbReference type="SUPFAM" id="SSF53448">
    <property type="entry name" value="Nucleotide-diphospho-sugar transferases"/>
    <property type="match status" value="1"/>
</dbReference>
<evidence type="ECO:0000256" key="1">
    <source>
        <dbReference type="ARBA" id="ARBA00004606"/>
    </source>
</evidence>
<feature type="region of interest" description="Disordered" evidence="11">
    <location>
        <begin position="914"/>
        <end position="972"/>
    </location>
</feature>
<dbReference type="InterPro" id="IPR027995">
    <property type="entry name" value="Galactosyl_T_N"/>
</dbReference>
<dbReference type="Pfam" id="PF02709">
    <property type="entry name" value="Glyco_transf_7C"/>
    <property type="match status" value="1"/>
</dbReference>
<dbReference type="InterPro" id="IPR003859">
    <property type="entry name" value="Galactosyl_T"/>
</dbReference>
<dbReference type="InterPro" id="IPR029044">
    <property type="entry name" value="Nucleotide-diphossugar_trans"/>
</dbReference>
<dbReference type="EMBL" id="NEDP02003185">
    <property type="protein sequence ID" value="OWF49267.1"/>
    <property type="molecule type" value="Genomic_DNA"/>
</dbReference>
<feature type="transmembrane region" description="Helical" evidence="12">
    <location>
        <begin position="23"/>
        <end position="48"/>
    </location>
</feature>
<dbReference type="Gene3D" id="3.90.550.10">
    <property type="entry name" value="Spore Coat Polysaccharide Biosynthesis Protein SpsA, Chain A"/>
    <property type="match status" value="1"/>
</dbReference>
<keyword evidence="10" id="KW-0325">Glycoprotein</keyword>
<dbReference type="PANTHER" id="PTHR19300:SF57">
    <property type="entry name" value="BETA-1,4-N-ACETYLGALACTOSAMINYLTRANSFERASE"/>
    <property type="match status" value="1"/>
</dbReference>
<evidence type="ECO:0000256" key="11">
    <source>
        <dbReference type="SAM" id="MobiDB-lite"/>
    </source>
</evidence>
<dbReference type="GO" id="GO:0006688">
    <property type="term" value="P:glycosphingolipid biosynthetic process"/>
    <property type="evidence" value="ECO:0007669"/>
    <property type="project" value="TreeGrafter"/>
</dbReference>
<evidence type="ECO:0000259" key="13">
    <source>
        <dbReference type="Pfam" id="PF02709"/>
    </source>
</evidence>
<dbReference type="GO" id="GO:0016020">
    <property type="term" value="C:membrane"/>
    <property type="evidence" value="ECO:0007669"/>
    <property type="project" value="UniProtKB-SubCell"/>
</dbReference>
<gene>
    <name evidence="15" type="ORF">KP79_PYT16940</name>
</gene>
<feature type="compositionally biased region" description="Polar residues" evidence="11">
    <location>
        <begin position="706"/>
        <end position="723"/>
    </location>
</feature>
<feature type="domain" description="Galactosyltransferase C-terminal" evidence="13">
    <location>
        <begin position="244"/>
        <end position="321"/>
    </location>
</feature>
<feature type="region of interest" description="Disordered" evidence="11">
    <location>
        <begin position="503"/>
        <end position="524"/>
    </location>
</feature>
<evidence type="ECO:0000313" key="16">
    <source>
        <dbReference type="Proteomes" id="UP000242188"/>
    </source>
</evidence>
<evidence type="ECO:0000256" key="3">
    <source>
        <dbReference type="ARBA" id="ARBA00005735"/>
    </source>
</evidence>
<dbReference type="Pfam" id="PF13733">
    <property type="entry name" value="Glyco_transf_7N"/>
    <property type="match status" value="1"/>
</dbReference>
<feature type="region of interest" description="Disordered" evidence="11">
    <location>
        <begin position="702"/>
        <end position="723"/>
    </location>
</feature>
<keyword evidence="9 12" id="KW-0472">Membrane</keyword>
<reference evidence="15 16" key="1">
    <citation type="journal article" date="2017" name="Nat. Ecol. Evol.">
        <title>Scallop genome provides insights into evolution of bilaterian karyotype and development.</title>
        <authorList>
            <person name="Wang S."/>
            <person name="Zhang J."/>
            <person name="Jiao W."/>
            <person name="Li J."/>
            <person name="Xun X."/>
            <person name="Sun Y."/>
            <person name="Guo X."/>
            <person name="Huan P."/>
            <person name="Dong B."/>
            <person name="Zhang L."/>
            <person name="Hu X."/>
            <person name="Sun X."/>
            <person name="Wang J."/>
            <person name="Zhao C."/>
            <person name="Wang Y."/>
            <person name="Wang D."/>
            <person name="Huang X."/>
            <person name="Wang R."/>
            <person name="Lv J."/>
            <person name="Li Y."/>
            <person name="Zhang Z."/>
            <person name="Liu B."/>
            <person name="Lu W."/>
            <person name="Hui Y."/>
            <person name="Liang J."/>
            <person name="Zhou Z."/>
            <person name="Hou R."/>
            <person name="Li X."/>
            <person name="Liu Y."/>
            <person name="Li H."/>
            <person name="Ning X."/>
            <person name="Lin Y."/>
            <person name="Zhao L."/>
            <person name="Xing Q."/>
            <person name="Dou J."/>
            <person name="Li Y."/>
            <person name="Mao J."/>
            <person name="Guo H."/>
            <person name="Dou H."/>
            <person name="Li T."/>
            <person name="Mu C."/>
            <person name="Jiang W."/>
            <person name="Fu Q."/>
            <person name="Fu X."/>
            <person name="Miao Y."/>
            <person name="Liu J."/>
            <person name="Yu Q."/>
            <person name="Li R."/>
            <person name="Liao H."/>
            <person name="Li X."/>
            <person name="Kong Y."/>
            <person name="Jiang Z."/>
            <person name="Chourrout D."/>
            <person name="Li R."/>
            <person name="Bao Z."/>
        </authorList>
    </citation>
    <scope>NUCLEOTIDE SEQUENCE [LARGE SCALE GENOMIC DNA]</scope>
    <source>
        <strain evidence="15 16">PY_sf001</strain>
    </source>
</reference>
<dbReference type="GO" id="GO:0033842">
    <property type="term" value="F:N-acetyl-beta-glucosaminyl-derivative 4-beta-N-acetylgalactosaminyltransferase activity"/>
    <property type="evidence" value="ECO:0007669"/>
    <property type="project" value="TreeGrafter"/>
</dbReference>
<dbReference type="OrthoDB" id="10016069at2759"/>
<keyword evidence="4" id="KW-0328">Glycosyltransferase</keyword>
<evidence type="ECO:0000259" key="14">
    <source>
        <dbReference type="Pfam" id="PF13733"/>
    </source>
</evidence>
<evidence type="ECO:0000313" key="15">
    <source>
        <dbReference type="EMBL" id="OWF49267.1"/>
    </source>
</evidence>
<dbReference type="Proteomes" id="UP000242188">
    <property type="component" value="Unassembled WGS sequence"/>
</dbReference>
<dbReference type="PRINTS" id="PR02050">
    <property type="entry name" value="B14GALTRFASE"/>
</dbReference>
<feature type="region of interest" description="Disordered" evidence="11">
    <location>
        <begin position="575"/>
        <end position="603"/>
    </location>
</feature>
<feature type="domain" description="Galactosyltransferase N-terminal" evidence="14">
    <location>
        <begin position="108"/>
        <end position="240"/>
    </location>
</feature>
<keyword evidence="6 12" id="KW-0812">Transmembrane</keyword>
<keyword evidence="16" id="KW-1185">Reference proteome</keyword>
<dbReference type="GO" id="GO:0005975">
    <property type="term" value="P:carbohydrate metabolic process"/>
    <property type="evidence" value="ECO:0007669"/>
    <property type="project" value="InterPro"/>
</dbReference>
<dbReference type="CDD" id="cd00899">
    <property type="entry name" value="b4GalT"/>
    <property type="match status" value="1"/>
</dbReference>
<dbReference type="GO" id="GO:0008378">
    <property type="term" value="F:galactosyltransferase activity"/>
    <property type="evidence" value="ECO:0007669"/>
    <property type="project" value="TreeGrafter"/>
</dbReference>
<proteinExistence type="inferred from homology"/>
<organism evidence="15 16">
    <name type="scientific">Mizuhopecten yessoensis</name>
    <name type="common">Japanese scallop</name>
    <name type="synonym">Patinopecten yessoensis</name>
    <dbReference type="NCBI Taxonomy" id="6573"/>
    <lineage>
        <taxon>Eukaryota</taxon>
        <taxon>Metazoa</taxon>
        <taxon>Spiralia</taxon>
        <taxon>Lophotrochozoa</taxon>
        <taxon>Mollusca</taxon>
        <taxon>Bivalvia</taxon>
        <taxon>Autobranchia</taxon>
        <taxon>Pteriomorphia</taxon>
        <taxon>Pectinida</taxon>
        <taxon>Pectinoidea</taxon>
        <taxon>Pectinidae</taxon>
        <taxon>Mizuhopecten</taxon>
    </lineage>
</organism>
<evidence type="ECO:0000256" key="4">
    <source>
        <dbReference type="ARBA" id="ARBA00022676"/>
    </source>
</evidence>
<dbReference type="GO" id="GO:0005794">
    <property type="term" value="C:Golgi apparatus"/>
    <property type="evidence" value="ECO:0007669"/>
    <property type="project" value="TreeGrafter"/>
</dbReference>
<keyword evidence="5 15" id="KW-0808">Transferase</keyword>
<comment type="pathway">
    <text evidence="2">Protein modification; protein glycosylation.</text>
</comment>
<evidence type="ECO:0000256" key="6">
    <source>
        <dbReference type="ARBA" id="ARBA00022692"/>
    </source>
</evidence>
<keyword evidence="7" id="KW-0735">Signal-anchor</keyword>
<evidence type="ECO:0000256" key="10">
    <source>
        <dbReference type="ARBA" id="ARBA00023180"/>
    </source>
</evidence>
<evidence type="ECO:0000256" key="5">
    <source>
        <dbReference type="ARBA" id="ARBA00022679"/>
    </source>
</evidence>